<name>A0ABX2CSW2_9CYAN</name>
<dbReference type="EMBL" id="SRRZ01000015">
    <property type="protein sequence ID" value="NQE33494.1"/>
    <property type="molecule type" value="Genomic_DNA"/>
</dbReference>
<dbReference type="SUPFAM" id="SSF110857">
    <property type="entry name" value="Gamma-glutamyl cyclotransferase-like"/>
    <property type="match status" value="1"/>
</dbReference>
<dbReference type="Pfam" id="PF21986">
    <property type="entry name" value="AH_C"/>
    <property type="match status" value="1"/>
</dbReference>
<evidence type="ECO:0000259" key="1">
    <source>
        <dbReference type="Pfam" id="PF21986"/>
    </source>
</evidence>
<dbReference type="Proteomes" id="UP000702425">
    <property type="component" value="Unassembled WGS sequence"/>
</dbReference>
<reference evidence="2 3" key="1">
    <citation type="journal article" date="2020" name="Sci. Rep.">
        <title>A novel cyanobacterial geosmin producer, revising GeoA distribution and dispersion patterns in Bacteria.</title>
        <authorList>
            <person name="Churro C."/>
            <person name="Semedo-Aguiar A.P."/>
            <person name="Silva A.D."/>
            <person name="Pereira-Leal J.B."/>
            <person name="Leite R.B."/>
        </authorList>
    </citation>
    <scope>NUCLEOTIDE SEQUENCE [LARGE SCALE GENOMIC DNA]</scope>
    <source>
        <strain evidence="2 3">IPMA8</strain>
    </source>
</reference>
<organism evidence="2 3">
    <name type="scientific">Microcoleus asticus IPMA8</name>
    <dbReference type="NCBI Taxonomy" id="2563858"/>
    <lineage>
        <taxon>Bacteria</taxon>
        <taxon>Bacillati</taxon>
        <taxon>Cyanobacteriota</taxon>
        <taxon>Cyanophyceae</taxon>
        <taxon>Oscillatoriophycideae</taxon>
        <taxon>Oscillatoriales</taxon>
        <taxon>Microcoleaceae</taxon>
        <taxon>Microcoleus</taxon>
        <taxon>Microcoleus asticus</taxon>
    </lineage>
</organism>
<accession>A0ABX2CSW2</accession>
<evidence type="ECO:0000313" key="2">
    <source>
        <dbReference type="EMBL" id="NQE33494.1"/>
    </source>
</evidence>
<dbReference type="InterPro" id="IPR036568">
    <property type="entry name" value="GGCT-like_sf"/>
</dbReference>
<dbReference type="InterPro" id="IPR053844">
    <property type="entry name" value="AH_C"/>
</dbReference>
<proteinExistence type="predicted"/>
<dbReference type="RefSeq" id="WP_246276638.1">
    <property type="nucleotide sequence ID" value="NZ_CAWPPK010000057.1"/>
</dbReference>
<protein>
    <recommendedName>
        <fullName evidence="1">Allophanate hydrolase C-terminal domain-containing protein</fullName>
    </recommendedName>
</protein>
<keyword evidence="3" id="KW-1185">Reference proteome</keyword>
<feature type="domain" description="Allophanate hydrolase C-terminal" evidence="1">
    <location>
        <begin position="45"/>
        <end position="164"/>
    </location>
</feature>
<sequence length="167" mass="18653">MALALKLLYAKHSKQNKGDRGHLTVQKSTIFYRVDMTQTAIAAKRVFICGSALRGQPDNSNLGEAKFIREAKTRPIYRLHSAENGWHPAIYEVAASGVSIPGEVYELTPEQFEKLAAGEPPYMYPSDVVLEDGEVLTAFLYPRELVEKYKWLDISDRGGWAAYKAGS</sequence>
<comment type="caution">
    <text evidence="2">The sequence shown here is derived from an EMBL/GenBank/DDBJ whole genome shotgun (WGS) entry which is preliminary data.</text>
</comment>
<evidence type="ECO:0000313" key="3">
    <source>
        <dbReference type="Proteomes" id="UP000702425"/>
    </source>
</evidence>
<dbReference type="Gene3D" id="3.10.490.10">
    <property type="entry name" value="Gamma-glutamyl cyclotransferase-like"/>
    <property type="match status" value="1"/>
</dbReference>
<dbReference type="InterPro" id="IPR013024">
    <property type="entry name" value="GGCT-like"/>
</dbReference>
<dbReference type="CDD" id="cd06661">
    <property type="entry name" value="GGCT_like"/>
    <property type="match status" value="1"/>
</dbReference>
<gene>
    <name evidence="2" type="ORF">E5S67_01213</name>
</gene>